<evidence type="ECO:0000256" key="8">
    <source>
        <dbReference type="PROSITE-ProRule" id="PRU10059"/>
    </source>
</evidence>
<keyword evidence="9" id="KW-0732">Signal</keyword>
<evidence type="ECO:0000256" key="2">
    <source>
        <dbReference type="ARBA" id="ARBA00007072"/>
    </source>
</evidence>
<dbReference type="EC" id="3.2.1.4" evidence="9"/>
<dbReference type="InterPro" id="IPR008928">
    <property type="entry name" value="6-hairpin_glycosidase_sf"/>
</dbReference>
<keyword evidence="4 9" id="KW-0136">Cellulose degradation</keyword>
<dbReference type="InterPro" id="IPR012341">
    <property type="entry name" value="6hp_glycosidase-like_sf"/>
</dbReference>
<keyword evidence="7 8" id="KW-0624">Polysaccharide degradation</keyword>
<evidence type="ECO:0000256" key="4">
    <source>
        <dbReference type="ARBA" id="ARBA00023001"/>
    </source>
</evidence>
<dbReference type="GeneID" id="120263690"/>
<dbReference type="RefSeq" id="XP_039127588.1">
    <property type="nucleotide sequence ID" value="XM_039271654.1"/>
</dbReference>
<dbReference type="FunFam" id="1.50.10.10:FF:000020">
    <property type="entry name" value="Endoglucanase"/>
    <property type="match status" value="1"/>
</dbReference>
<dbReference type="PANTHER" id="PTHR22298">
    <property type="entry name" value="ENDO-1,4-BETA-GLUCANASE"/>
    <property type="match status" value="1"/>
</dbReference>
<protein>
    <recommendedName>
        <fullName evidence="9">Endoglucanase</fullName>
        <ecNumber evidence="9">3.2.1.4</ecNumber>
    </recommendedName>
</protein>
<comment type="similarity">
    <text evidence="2 8 9">Belongs to the glycosyl hydrolase 9 (cellulase E) family.</text>
</comment>
<dbReference type="GO" id="GO:0008810">
    <property type="term" value="F:cellulase activity"/>
    <property type="evidence" value="ECO:0007669"/>
    <property type="project" value="UniProtKB-EC"/>
</dbReference>
<comment type="catalytic activity">
    <reaction evidence="1 9">
        <text>Endohydrolysis of (1-&gt;4)-beta-D-glucosidic linkages in cellulose, lichenin and cereal beta-D-glucans.</text>
        <dbReference type="EC" id="3.2.1.4"/>
    </reaction>
</comment>
<evidence type="ECO:0000313" key="11">
    <source>
        <dbReference type="Proteomes" id="UP001515500"/>
    </source>
</evidence>
<evidence type="ECO:0000256" key="1">
    <source>
        <dbReference type="ARBA" id="ARBA00000966"/>
    </source>
</evidence>
<name>A0AB40BKX5_DIOCR</name>
<dbReference type="SUPFAM" id="SSF48208">
    <property type="entry name" value="Six-hairpin glycosidases"/>
    <property type="match status" value="1"/>
</dbReference>
<evidence type="ECO:0000256" key="6">
    <source>
        <dbReference type="ARBA" id="ARBA00023295"/>
    </source>
</evidence>
<keyword evidence="3 8" id="KW-0378">Hydrolase</keyword>
<feature type="domain" description="Glycoside hydrolase family 9" evidence="10">
    <location>
        <begin position="25"/>
        <end position="479"/>
    </location>
</feature>
<dbReference type="AlphaFoldDB" id="A0AB40BKX5"/>
<keyword evidence="11" id="KW-1185">Reference proteome</keyword>
<evidence type="ECO:0000259" key="10">
    <source>
        <dbReference type="Pfam" id="PF00759"/>
    </source>
</evidence>
<evidence type="ECO:0000256" key="7">
    <source>
        <dbReference type="ARBA" id="ARBA00023326"/>
    </source>
</evidence>
<dbReference type="Gene3D" id="1.50.10.10">
    <property type="match status" value="1"/>
</dbReference>
<proteinExistence type="inferred from homology"/>
<dbReference type="GO" id="GO:0030245">
    <property type="term" value="P:cellulose catabolic process"/>
    <property type="evidence" value="ECO:0007669"/>
    <property type="project" value="UniProtKB-KW"/>
</dbReference>
<dbReference type="Pfam" id="PF00759">
    <property type="entry name" value="Glyco_hydro_9"/>
    <property type="match status" value="1"/>
</dbReference>
<dbReference type="InterPro" id="IPR001701">
    <property type="entry name" value="Glyco_hydro_9"/>
</dbReference>
<evidence type="ECO:0000256" key="3">
    <source>
        <dbReference type="ARBA" id="ARBA00022801"/>
    </source>
</evidence>
<sequence>MAVKHELLLLLFVLSLCMHDATPDYHQALSKSILYFEAQRSGKLPTNQRVQWRGDSALNDGADAGVDLVGGYYDSGDNVKFGFPMAYTVTMLAWSAIEFGTQLHEKNELSNAQEAIKWGTDYLLKAHAASQVLYVQVGDGYSDHACWERPEDMNTPRNSYRIDNTKPGSDVAAESSAALAASSIVFQASDKNYANKLLTHAKQLFEFGHKHMGLYSDSIQQARGFYPSSGYDDELLWAASWLHRATGEQAYLDFLANSSTTGGKRTLFSWDDKFVGVQTLVSKLILEGKIKEEGIWGEYKKALDEFMCSMIQKGNGNNVKMSPGGMLWWQPWNNFQYTTSAMLILASHSNHLATSGATLHCPGATVSARQLISFIRSQVNYILGANPKKMSYMVGFSQVYPGQVHHRAASIVSIKKDRARVTCNGGFDSWFNRNAPNPNVIDGAVVGGPDAGDSYTDSRSNYQQAEPATVTTAPLVGVLALLA</sequence>
<feature type="chain" id="PRO_5044047014" description="Endoglucanase" evidence="9">
    <location>
        <begin position="24"/>
        <end position="483"/>
    </location>
</feature>
<organism evidence="11 12">
    <name type="scientific">Dioscorea cayennensis subsp. rotundata</name>
    <name type="common">White Guinea yam</name>
    <name type="synonym">Dioscorea rotundata</name>
    <dbReference type="NCBI Taxonomy" id="55577"/>
    <lineage>
        <taxon>Eukaryota</taxon>
        <taxon>Viridiplantae</taxon>
        <taxon>Streptophyta</taxon>
        <taxon>Embryophyta</taxon>
        <taxon>Tracheophyta</taxon>
        <taxon>Spermatophyta</taxon>
        <taxon>Magnoliopsida</taxon>
        <taxon>Liliopsida</taxon>
        <taxon>Dioscoreales</taxon>
        <taxon>Dioscoreaceae</taxon>
        <taxon>Dioscorea</taxon>
    </lineage>
</organism>
<dbReference type="InterPro" id="IPR018221">
    <property type="entry name" value="Glyco_hydro_9_His_AS"/>
</dbReference>
<dbReference type="PROSITE" id="PS00592">
    <property type="entry name" value="GH9_2"/>
    <property type="match status" value="1"/>
</dbReference>
<dbReference type="Proteomes" id="UP001515500">
    <property type="component" value="Chromosome 6"/>
</dbReference>
<evidence type="ECO:0000256" key="5">
    <source>
        <dbReference type="ARBA" id="ARBA00023277"/>
    </source>
</evidence>
<keyword evidence="5 8" id="KW-0119">Carbohydrate metabolism</keyword>
<feature type="active site" evidence="8">
    <location>
        <position position="405"/>
    </location>
</feature>
<evidence type="ECO:0000313" key="12">
    <source>
        <dbReference type="RefSeq" id="XP_039127588.1"/>
    </source>
</evidence>
<reference evidence="12" key="1">
    <citation type="submission" date="2025-08" db="UniProtKB">
        <authorList>
            <consortium name="RefSeq"/>
        </authorList>
    </citation>
    <scope>IDENTIFICATION</scope>
</reference>
<keyword evidence="6 8" id="KW-0326">Glycosidase</keyword>
<accession>A0AB40BKX5</accession>
<gene>
    <name evidence="12" type="primary">LOC120263690</name>
</gene>
<evidence type="ECO:0000256" key="9">
    <source>
        <dbReference type="RuleBase" id="RU361166"/>
    </source>
</evidence>
<feature type="signal peptide" evidence="9">
    <location>
        <begin position="1"/>
        <end position="23"/>
    </location>
</feature>